<evidence type="ECO:0000313" key="2">
    <source>
        <dbReference type="EMBL" id="SEJ74399.1"/>
    </source>
</evidence>
<sequence>MVNPAGRGAAGRAMPLQLCNAAQMGTRSSHLALANAYDGITNAVAGLDDGDLQRATRCRGWLVADLLLHVLCDAQRALVALASPADGPATVDAVSYWHSFPGSTDQGARHTWWARRSAAAFDRPSGVVRLWTDTAPAAVRAAGSADPAGFVTTQGHVLRVSDLLDTLTTEAVIHHLDLTLDLPAATPPGPAATRVAVATVDGLLGSAAARPPGWTDHDYLLKAAGRLALTDPERRDLGEIAARFPVLG</sequence>
<reference evidence="3" key="1">
    <citation type="submission" date="2016-10" db="EMBL/GenBank/DDBJ databases">
        <authorList>
            <person name="Varghese N."/>
            <person name="Submissions S."/>
        </authorList>
    </citation>
    <scope>NUCLEOTIDE SEQUENCE [LARGE SCALE GENOMIC DNA]</scope>
    <source>
        <strain evidence="3">CGMCC 4.7038</strain>
    </source>
</reference>
<dbReference type="Proteomes" id="UP000198707">
    <property type="component" value="Unassembled WGS sequence"/>
</dbReference>
<dbReference type="STRING" id="1144548.SAMN05443287_107121"/>
<feature type="domain" description="Mycothiol-dependent maleylpyruvate isomerase metal-binding" evidence="1">
    <location>
        <begin position="36"/>
        <end position="178"/>
    </location>
</feature>
<organism evidence="2 3">
    <name type="scientific">Micromonospora phaseoli</name>
    <dbReference type="NCBI Taxonomy" id="1144548"/>
    <lineage>
        <taxon>Bacteria</taxon>
        <taxon>Bacillati</taxon>
        <taxon>Actinomycetota</taxon>
        <taxon>Actinomycetes</taxon>
        <taxon>Micromonosporales</taxon>
        <taxon>Micromonosporaceae</taxon>
        <taxon>Micromonospora</taxon>
    </lineage>
</organism>
<keyword evidence="2" id="KW-0413">Isomerase</keyword>
<keyword evidence="2" id="KW-0670">Pyruvate</keyword>
<protein>
    <submittedName>
        <fullName evidence="2">Mycothiol maleylpyruvate isomerase N-terminal domain-containing protein</fullName>
    </submittedName>
</protein>
<accession>A0A1H7B9M6</accession>
<gene>
    <name evidence="2" type="ORF">SAMN05443287_107121</name>
</gene>
<dbReference type="InterPro" id="IPR024344">
    <property type="entry name" value="MDMPI_metal-binding"/>
</dbReference>
<proteinExistence type="predicted"/>
<dbReference type="GO" id="GO:0046872">
    <property type="term" value="F:metal ion binding"/>
    <property type="evidence" value="ECO:0007669"/>
    <property type="project" value="InterPro"/>
</dbReference>
<name>A0A1H7B9M6_9ACTN</name>
<dbReference type="InterPro" id="IPR034660">
    <property type="entry name" value="DinB/YfiT-like"/>
</dbReference>
<evidence type="ECO:0000313" key="3">
    <source>
        <dbReference type="Proteomes" id="UP000198707"/>
    </source>
</evidence>
<evidence type="ECO:0000259" key="1">
    <source>
        <dbReference type="Pfam" id="PF11716"/>
    </source>
</evidence>
<dbReference type="Pfam" id="PF11716">
    <property type="entry name" value="MDMPI_N"/>
    <property type="match status" value="1"/>
</dbReference>
<dbReference type="AlphaFoldDB" id="A0A1H7B9M6"/>
<dbReference type="Gene3D" id="1.20.120.450">
    <property type="entry name" value="dinb family like domain"/>
    <property type="match status" value="1"/>
</dbReference>
<dbReference type="SUPFAM" id="SSF109854">
    <property type="entry name" value="DinB/YfiT-like putative metalloenzymes"/>
    <property type="match status" value="1"/>
</dbReference>
<dbReference type="EMBL" id="FNYV01000007">
    <property type="protein sequence ID" value="SEJ74399.1"/>
    <property type="molecule type" value="Genomic_DNA"/>
</dbReference>
<keyword evidence="3" id="KW-1185">Reference proteome</keyword>
<dbReference type="GO" id="GO:0016853">
    <property type="term" value="F:isomerase activity"/>
    <property type="evidence" value="ECO:0007669"/>
    <property type="project" value="UniProtKB-KW"/>
</dbReference>